<protein>
    <submittedName>
        <fullName evidence="2">Putative DNA-binding protein</fullName>
    </submittedName>
</protein>
<evidence type="ECO:0000313" key="2">
    <source>
        <dbReference type="EMBL" id="TDP31540.1"/>
    </source>
</evidence>
<dbReference type="InterPro" id="IPR007421">
    <property type="entry name" value="Schlafen_AlbA_2_dom"/>
</dbReference>
<organism evidence="2 3">
    <name type="scientific">Nocardia ignorata</name>
    <dbReference type="NCBI Taxonomy" id="145285"/>
    <lineage>
        <taxon>Bacteria</taxon>
        <taxon>Bacillati</taxon>
        <taxon>Actinomycetota</taxon>
        <taxon>Actinomycetes</taxon>
        <taxon>Mycobacteriales</taxon>
        <taxon>Nocardiaceae</taxon>
        <taxon>Nocardia</taxon>
    </lineage>
</organism>
<dbReference type="EMBL" id="SNXK01000008">
    <property type="protein sequence ID" value="TDP31540.1"/>
    <property type="molecule type" value="Genomic_DNA"/>
</dbReference>
<dbReference type="InterPro" id="IPR038461">
    <property type="entry name" value="Schlafen_AlbA_2_dom_sf"/>
</dbReference>
<keyword evidence="2" id="KW-0238">DNA-binding</keyword>
<dbReference type="Proteomes" id="UP000295087">
    <property type="component" value="Unassembled WGS sequence"/>
</dbReference>
<evidence type="ECO:0000313" key="3">
    <source>
        <dbReference type="Proteomes" id="UP000295087"/>
    </source>
</evidence>
<feature type="domain" description="Schlafen AlbA-2" evidence="1">
    <location>
        <begin position="28"/>
        <end position="159"/>
    </location>
</feature>
<reference evidence="2 3" key="1">
    <citation type="submission" date="2019-03" db="EMBL/GenBank/DDBJ databases">
        <title>Genomic Encyclopedia of Type Strains, Phase IV (KMG-IV): sequencing the most valuable type-strain genomes for metagenomic binning, comparative biology and taxonomic classification.</title>
        <authorList>
            <person name="Goeker M."/>
        </authorList>
    </citation>
    <scope>NUCLEOTIDE SEQUENCE [LARGE SCALE GENOMIC DNA]</scope>
    <source>
        <strain evidence="2 3">DSM 44496</strain>
    </source>
</reference>
<comment type="caution">
    <text evidence="2">The sequence shown here is derived from an EMBL/GenBank/DDBJ whole genome shotgun (WGS) entry which is preliminary data.</text>
</comment>
<keyword evidence="3" id="KW-1185">Reference proteome</keyword>
<dbReference type="Gene3D" id="3.30.950.30">
    <property type="entry name" value="Schlafen, AAA domain"/>
    <property type="match status" value="1"/>
</dbReference>
<gene>
    <name evidence="2" type="ORF">DFR75_108145</name>
</gene>
<evidence type="ECO:0000259" key="1">
    <source>
        <dbReference type="Pfam" id="PF04326"/>
    </source>
</evidence>
<dbReference type="RefSeq" id="WP_067488199.1">
    <property type="nucleotide sequence ID" value="NZ_JBHXPO010000003.1"/>
</dbReference>
<dbReference type="AlphaFoldDB" id="A0A4R6P3K9"/>
<proteinExistence type="predicted"/>
<dbReference type="Pfam" id="PF04326">
    <property type="entry name" value="SLFN_AlbA_2"/>
    <property type="match status" value="1"/>
</dbReference>
<accession>A0A4R6P3K9</accession>
<sequence length="524" mass="57674">MSEPNAIVVEPVVSEEKVIELLGVGTELTNLDYKRVVDLNDHPSLVEFTKDVAAMRACGGYIVIGADDCGKLTGEMTTQLAQQFDEANLRQKLEKFLHPTQVIPAQHTVAGHPVVLVFVPRHSLGFTVVKAIGEYTKPNNKQQTVFRPGDVFLRRGTSSARWEQSEVLSLFAERDERLREQHRQEFAATVAAIEAGVRGQSIARGPVQALTWQLDQASFDNAVLELLRERDLVPVRLLLLRAAGDALAAADGGDLEEYRTILDRLISLAGTALTVDDDDVAASVIDQLALIYRTPPAPQSGDGKLLALLWLEIIFRVEALGGLAVRLGKWEIVRKLALQPSPDEYWAIWLGHGLVMGSRQNHFPKINSQDEGGGLIPPARRITHRLPALRPYAVDDSTYDPQPGTAIPDRDPILDALCGFDAIAALVITTRPGRGTTRPPRAGSEYYPSFANYYSRRSEPWWTKLATDRDFRTTVLGDVSEDALGDALWEVAVRAARIDTGFGVWSVTSAPVRQLIDAAQNRQS</sequence>
<name>A0A4R6P3K9_NOCIG</name>
<dbReference type="GO" id="GO:0003677">
    <property type="term" value="F:DNA binding"/>
    <property type="evidence" value="ECO:0007669"/>
    <property type="project" value="UniProtKB-KW"/>
</dbReference>